<keyword evidence="5 6" id="KW-0472">Membrane</keyword>
<feature type="domain" description="MotA/TolQ/ExbB proton channel" evidence="7">
    <location>
        <begin position="106"/>
        <end position="202"/>
    </location>
</feature>
<keyword evidence="4 6" id="KW-1133">Transmembrane helix</keyword>
<evidence type="ECO:0000256" key="3">
    <source>
        <dbReference type="ARBA" id="ARBA00022692"/>
    </source>
</evidence>
<dbReference type="GO" id="GO:0006935">
    <property type="term" value="P:chemotaxis"/>
    <property type="evidence" value="ECO:0007669"/>
    <property type="project" value="InterPro"/>
</dbReference>
<evidence type="ECO:0000256" key="6">
    <source>
        <dbReference type="SAM" id="Phobius"/>
    </source>
</evidence>
<keyword evidence="2" id="KW-1003">Cell membrane</keyword>
<keyword evidence="8" id="KW-0966">Cell projection</keyword>
<accession>A0A3B0UX85</accession>
<evidence type="ECO:0000313" key="8">
    <source>
        <dbReference type="EMBL" id="VAW35835.1"/>
    </source>
</evidence>
<dbReference type="EMBL" id="UOEX01000142">
    <property type="protein sequence ID" value="VAW35835.1"/>
    <property type="molecule type" value="Genomic_DNA"/>
</dbReference>
<feature type="transmembrane region" description="Helical" evidence="6">
    <location>
        <begin position="7"/>
        <end position="26"/>
    </location>
</feature>
<gene>
    <name evidence="8" type="ORF">MNBD_DELTA03-1802</name>
</gene>
<reference evidence="8" key="1">
    <citation type="submission" date="2018-06" db="EMBL/GenBank/DDBJ databases">
        <authorList>
            <person name="Zhirakovskaya E."/>
        </authorList>
    </citation>
    <scope>NUCLEOTIDE SEQUENCE</scope>
</reference>
<dbReference type="InterPro" id="IPR047055">
    <property type="entry name" value="MotA-like"/>
</dbReference>
<feature type="transmembrane region" description="Helical" evidence="6">
    <location>
        <begin position="177"/>
        <end position="202"/>
    </location>
</feature>
<evidence type="ECO:0000256" key="2">
    <source>
        <dbReference type="ARBA" id="ARBA00022475"/>
    </source>
</evidence>
<comment type="subcellular location">
    <subcellularLocation>
        <location evidence="1">Cell membrane</location>
        <topology evidence="1">Multi-pass membrane protein</topology>
    </subcellularLocation>
</comment>
<keyword evidence="3 6" id="KW-0812">Transmembrane</keyword>
<evidence type="ECO:0000256" key="1">
    <source>
        <dbReference type="ARBA" id="ARBA00004651"/>
    </source>
</evidence>
<dbReference type="PANTHER" id="PTHR30433">
    <property type="entry name" value="CHEMOTAXIS PROTEIN MOTA"/>
    <property type="match status" value="1"/>
</dbReference>
<dbReference type="InterPro" id="IPR002898">
    <property type="entry name" value="MotA_ExbB_proton_chnl"/>
</dbReference>
<feature type="transmembrane region" description="Helical" evidence="6">
    <location>
        <begin position="148"/>
        <end position="171"/>
    </location>
</feature>
<protein>
    <submittedName>
        <fullName evidence="8">Flagellar motor rotation protein MotA</fullName>
    </submittedName>
</protein>
<evidence type="ECO:0000259" key="7">
    <source>
        <dbReference type="Pfam" id="PF01618"/>
    </source>
</evidence>
<sequence length="207" mass="22639">MPTKNIIGLTICIVIFTIGFTLHGNIALYVNLSGLFIVIGGAGAAALISYRLERLRIISKVIISAYTKRPKEPKDIVEILVNLAVKSKFEGLISLQKDEKESSILFLRGALGLLVDGYCGQEIRSLLTGEMRFFQHRREACEQALRNIADFCPAFGLVGSVVGLISMLAGVGDTQTILATVPIALTSTIYGIVFAILFFLFFDFDIM</sequence>
<keyword evidence="8" id="KW-0969">Cilium</keyword>
<organism evidence="8">
    <name type="scientific">hydrothermal vent metagenome</name>
    <dbReference type="NCBI Taxonomy" id="652676"/>
    <lineage>
        <taxon>unclassified sequences</taxon>
        <taxon>metagenomes</taxon>
        <taxon>ecological metagenomes</taxon>
    </lineage>
</organism>
<keyword evidence="8" id="KW-0282">Flagellum</keyword>
<evidence type="ECO:0000256" key="4">
    <source>
        <dbReference type="ARBA" id="ARBA00022989"/>
    </source>
</evidence>
<dbReference type="GO" id="GO:0005886">
    <property type="term" value="C:plasma membrane"/>
    <property type="evidence" value="ECO:0007669"/>
    <property type="project" value="UniProtKB-SubCell"/>
</dbReference>
<dbReference type="GO" id="GO:0071978">
    <property type="term" value="P:bacterial-type flagellum-dependent swarming motility"/>
    <property type="evidence" value="ECO:0007669"/>
    <property type="project" value="InterPro"/>
</dbReference>
<feature type="transmembrane region" description="Helical" evidence="6">
    <location>
        <begin position="32"/>
        <end position="50"/>
    </location>
</feature>
<evidence type="ECO:0000256" key="5">
    <source>
        <dbReference type="ARBA" id="ARBA00023136"/>
    </source>
</evidence>
<proteinExistence type="predicted"/>
<dbReference type="AlphaFoldDB" id="A0A3B0UX85"/>
<name>A0A3B0UX85_9ZZZZ</name>
<dbReference type="Pfam" id="PF01618">
    <property type="entry name" value="MotA_ExbB"/>
    <property type="match status" value="1"/>
</dbReference>